<proteinExistence type="predicted"/>
<accession>A0ABX1ZZL5</accession>
<comment type="caution">
    <text evidence="1">The sequence shown here is derived from an EMBL/GenBank/DDBJ whole genome shotgun (WGS) entry which is preliminary data.</text>
</comment>
<dbReference type="Proteomes" id="UP000757540">
    <property type="component" value="Unassembled WGS sequence"/>
</dbReference>
<keyword evidence="2" id="KW-1185">Reference proteome</keyword>
<gene>
    <name evidence="1" type="ORF">HDG69_000591</name>
</gene>
<protein>
    <submittedName>
        <fullName evidence="1">Uncharacterized protein</fullName>
    </submittedName>
</protein>
<evidence type="ECO:0000313" key="2">
    <source>
        <dbReference type="Proteomes" id="UP000757540"/>
    </source>
</evidence>
<evidence type="ECO:0000313" key="1">
    <source>
        <dbReference type="EMBL" id="NOV96038.1"/>
    </source>
</evidence>
<dbReference type="EMBL" id="JABEZU010000001">
    <property type="protein sequence ID" value="NOV96038.1"/>
    <property type="molecule type" value="Genomic_DNA"/>
</dbReference>
<sequence>MTSGDDIAADLRQFAELARSSRAWSVDVDEPTSAWRTVRVTVSRGDGFVTLFEDNEQVCWMSSAVPHSTPARSREPGELIGLVEELWDGA</sequence>
<organism evidence="1 2">
    <name type="scientific">Isoptericola halotolerans</name>
    <dbReference type="NCBI Taxonomy" id="300560"/>
    <lineage>
        <taxon>Bacteria</taxon>
        <taxon>Bacillati</taxon>
        <taxon>Actinomycetota</taxon>
        <taxon>Actinomycetes</taxon>
        <taxon>Micrococcales</taxon>
        <taxon>Promicromonosporaceae</taxon>
        <taxon>Isoptericola</taxon>
    </lineage>
</organism>
<reference evidence="1 2" key="1">
    <citation type="submission" date="2020-05" db="EMBL/GenBank/DDBJ databases">
        <title>Genomic Encyclopedia of Type Strains, Phase III (KMG-III): the genomes of soil and plant-associated and newly described type strains.</title>
        <authorList>
            <person name="Whitman W."/>
        </authorList>
    </citation>
    <scope>NUCLEOTIDE SEQUENCE [LARGE SCALE GENOMIC DNA]</scope>
    <source>
        <strain evidence="1 2">KCTC 19046</strain>
    </source>
</reference>
<dbReference type="RefSeq" id="WP_171782276.1">
    <property type="nucleotide sequence ID" value="NZ_BAAAML010000002.1"/>
</dbReference>
<name>A0ABX1ZZL5_9MICO</name>